<dbReference type="EMBL" id="JANBVO010000015">
    <property type="protein sequence ID" value="KAJ9145025.1"/>
    <property type="molecule type" value="Genomic_DNA"/>
</dbReference>
<evidence type="ECO:0000313" key="2">
    <source>
        <dbReference type="Proteomes" id="UP001174694"/>
    </source>
</evidence>
<name>A0AA38RYZ9_9PEZI</name>
<sequence length="368" mass="42922">MPPGRRLELHRRRAVVALLLLILLCLQLMLVAVRRHTIRSSPNAWWQAQDAAPPPSSNVTVNLVVASLRKDDISWTSKLRIPNLEVVRYISDFDEGTADFHHPPVPRKGREATIYHTYFHDFYDRLPDVSIMIHAHENPWHIEAILQQSMLFTLSHLDLEHVRRRGYANLRILWENACPFWLNTTKTPEESDKKEEPFMRAAFAANFDMSAAQVPELLGGTCCSQFAVSRDAVHRHPREQYARNRNWLVTTSWPDYISGRTWEHMFPWLFKGEASDCPGEWEAYCAMYHVCFDGQDEVDDYNRLWKEKEELKECTEFPKEILDLQAGLSARRRMEEIRAILEGYLRAALERGKDEGIRHQATRELFGP</sequence>
<dbReference type="PANTHER" id="PTHR37490">
    <property type="entry name" value="EXPRESSED PROTEIN"/>
    <property type="match status" value="1"/>
</dbReference>
<dbReference type="Pfam" id="PF11913">
    <property type="entry name" value="DUF3431"/>
    <property type="match status" value="1"/>
</dbReference>
<dbReference type="AlphaFoldDB" id="A0AA38RYZ9"/>
<organism evidence="1 2">
    <name type="scientific">Pleurostoma richardsiae</name>
    <dbReference type="NCBI Taxonomy" id="41990"/>
    <lineage>
        <taxon>Eukaryota</taxon>
        <taxon>Fungi</taxon>
        <taxon>Dikarya</taxon>
        <taxon>Ascomycota</taxon>
        <taxon>Pezizomycotina</taxon>
        <taxon>Sordariomycetes</taxon>
        <taxon>Sordariomycetidae</taxon>
        <taxon>Calosphaeriales</taxon>
        <taxon>Pleurostomataceae</taxon>
        <taxon>Pleurostoma</taxon>
    </lineage>
</organism>
<proteinExistence type="predicted"/>
<accession>A0AA38RYZ9</accession>
<evidence type="ECO:0000313" key="1">
    <source>
        <dbReference type="EMBL" id="KAJ9145025.1"/>
    </source>
</evidence>
<dbReference type="Proteomes" id="UP001174694">
    <property type="component" value="Unassembled WGS sequence"/>
</dbReference>
<reference evidence="1" key="1">
    <citation type="submission" date="2022-07" db="EMBL/GenBank/DDBJ databases">
        <title>Fungi with potential for degradation of polypropylene.</title>
        <authorList>
            <person name="Gostincar C."/>
        </authorList>
    </citation>
    <scope>NUCLEOTIDE SEQUENCE</scope>
    <source>
        <strain evidence="1">EXF-13308</strain>
    </source>
</reference>
<comment type="caution">
    <text evidence="1">The sequence shown here is derived from an EMBL/GenBank/DDBJ whole genome shotgun (WGS) entry which is preliminary data.</text>
</comment>
<protein>
    <submittedName>
        <fullName evidence="1">Uncharacterized protein</fullName>
    </submittedName>
</protein>
<gene>
    <name evidence="1" type="ORF">NKR23_g5539</name>
</gene>
<dbReference type="PANTHER" id="PTHR37490:SF3">
    <property type="entry name" value="DUF3431 DOMAIN CONTAINING PROTEIN"/>
    <property type="match status" value="1"/>
</dbReference>
<keyword evidence="2" id="KW-1185">Reference proteome</keyword>
<dbReference type="InterPro" id="IPR021838">
    <property type="entry name" value="DUF3431"/>
</dbReference>